<dbReference type="GO" id="GO:0005960">
    <property type="term" value="C:glycine cleavage complex"/>
    <property type="evidence" value="ECO:0007669"/>
    <property type="project" value="InterPro"/>
</dbReference>
<evidence type="ECO:0000256" key="1">
    <source>
        <dbReference type="ARBA" id="ARBA00009249"/>
    </source>
</evidence>
<dbReference type="NCBIfam" id="TIGR00527">
    <property type="entry name" value="gcvH"/>
    <property type="match status" value="1"/>
</dbReference>
<gene>
    <name evidence="3 6" type="primary">gcvH</name>
    <name evidence="6" type="ORF">EB812_02325</name>
</gene>
<dbReference type="EMBL" id="SIXC01000002">
    <property type="protein sequence ID" value="TBH81623.1"/>
    <property type="molecule type" value="Genomic_DNA"/>
</dbReference>
<evidence type="ECO:0000256" key="2">
    <source>
        <dbReference type="ARBA" id="ARBA00022823"/>
    </source>
</evidence>
<name>A0A6H3FET6_9BACT</name>
<evidence type="ECO:0000259" key="5">
    <source>
        <dbReference type="PROSITE" id="PS50968"/>
    </source>
</evidence>
<dbReference type="InterPro" id="IPR011053">
    <property type="entry name" value="Single_hybrid_motif"/>
</dbReference>
<dbReference type="InterPro" id="IPR002930">
    <property type="entry name" value="GCV_H"/>
</dbReference>
<dbReference type="CDD" id="cd06848">
    <property type="entry name" value="GCS_H"/>
    <property type="match status" value="1"/>
</dbReference>
<sequence length="126" mass="13391">MQFPDDRQYHADHLWAQQRPEGVWRIGITDYAQEQLGGVIFVDLPEAGSAFAQGASCASIESVKVTSDALMPVSGEVTAVNPALADAPELCNTDPYGEGWLVEVRRTAPEEGGALTAAAYAAQVQA</sequence>
<dbReference type="GO" id="GO:0005737">
    <property type="term" value="C:cytoplasm"/>
    <property type="evidence" value="ECO:0007669"/>
    <property type="project" value="TreeGrafter"/>
</dbReference>
<dbReference type="HAMAP" id="MF_00272">
    <property type="entry name" value="GcvH"/>
    <property type="match status" value="1"/>
</dbReference>
<reference evidence="6 7" key="1">
    <citation type="submission" date="2018-12" db="EMBL/GenBank/DDBJ databases">
        <title>First genome draft of Desulfovibrio legallis sp. nov.</title>
        <authorList>
            <person name="Ben Dhia O."/>
            <person name="Najjari A."/>
            <person name="Ferjani R."/>
            <person name="Fhoula I."/>
            <person name="Fardeau M.-L."/>
            <person name="Boudabbous A."/>
            <person name="Ouzari H.I."/>
        </authorList>
    </citation>
    <scope>NUCLEOTIDE SEQUENCE [LARGE SCALE GENOMIC DNA]</scope>
    <source>
        <strain evidence="6 7">H1T</strain>
    </source>
</reference>
<evidence type="ECO:0000313" key="7">
    <source>
        <dbReference type="Proteomes" id="UP000292919"/>
    </source>
</evidence>
<dbReference type="PANTHER" id="PTHR11715">
    <property type="entry name" value="GLYCINE CLEAVAGE SYSTEM H PROTEIN"/>
    <property type="match status" value="1"/>
</dbReference>
<dbReference type="InterPro" id="IPR000089">
    <property type="entry name" value="Biotin_lipoyl"/>
</dbReference>
<evidence type="ECO:0000313" key="6">
    <source>
        <dbReference type="EMBL" id="TBH81623.1"/>
    </source>
</evidence>
<dbReference type="GO" id="GO:0009249">
    <property type="term" value="P:protein lipoylation"/>
    <property type="evidence" value="ECO:0007669"/>
    <property type="project" value="TreeGrafter"/>
</dbReference>
<feature type="domain" description="Lipoyl-binding" evidence="5">
    <location>
        <begin position="23"/>
        <end position="105"/>
    </location>
</feature>
<accession>A0A6H3FET6</accession>
<evidence type="ECO:0000256" key="3">
    <source>
        <dbReference type="HAMAP-Rule" id="MF_00272"/>
    </source>
</evidence>
<keyword evidence="2 3" id="KW-0450">Lipoyl</keyword>
<dbReference type="NCBIfam" id="NF002270">
    <property type="entry name" value="PRK01202.1"/>
    <property type="match status" value="1"/>
</dbReference>
<proteinExistence type="inferred from homology"/>
<dbReference type="SUPFAM" id="SSF51230">
    <property type="entry name" value="Single hybrid motif"/>
    <property type="match status" value="1"/>
</dbReference>
<dbReference type="AlphaFoldDB" id="A0A6H3FET6"/>
<dbReference type="GO" id="GO:0019464">
    <property type="term" value="P:glycine decarboxylation via glycine cleavage system"/>
    <property type="evidence" value="ECO:0007669"/>
    <property type="project" value="UniProtKB-UniRule"/>
</dbReference>
<comment type="cofactor">
    <cofactor evidence="3">
        <name>(R)-lipoate</name>
        <dbReference type="ChEBI" id="CHEBI:83088"/>
    </cofactor>
    <text evidence="3">Binds 1 lipoyl cofactor covalently.</text>
</comment>
<organism evidence="6 7">
    <name type="scientific">Desulfovibrio legallii</name>
    <dbReference type="NCBI Taxonomy" id="571438"/>
    <lineage>
        <taxon>Bacteria</taxon>
        <taxon>Pseudomonadati</taxon>
        <taxon>Thermodesulfobacteriota</taxon>
        <taxon>Desulfovibrionia</taxon>
        <taxon>Desulfovibrionales</taxon>
        <taxon>Desulfovibrionaceae</taxon>
        <taxon>Desulfovibrio</taxon>
    </lineage>
</organism>
<comment type="function">
    <text evidence="3">The glycine cleavage system catalyzes the degradation of glycine. The H protein shuttles the methylamine group of glycine from the P protein to the T protein.</text>
</comment>
<comment type="caution">
    <text evidence="6">The sequence shown here is derived from an EMBL/GenBank/DDBJ whole genome shotgun (WGS) entry which is preliminary data.</text>
</comment>
<dbReference type="InterPro" id="IPR017453">
    <property type="entry name" value="GCV_H_sub"/>
</dbReference>
<protein>
    <recommendedName>
        <fullName evidence="3">Glycine cleavage system H protein</fullName>
    </recommendedName>
</protein>
<dbReference type="PROSITE" id="PS50968">
    <property type="entry name" value="BIOTINYL_LIPOYL"/>
    <property type="match status" value="1"/>
</dbReference>
<dbReference type="Proteomes" id="UP000292919">
    <property type="component" value="Unassembled WGS sequence"/>
</dbReference>
<dbReference type="RefSeq" id="WP_118230244.1">
    <property type="nucleotide sequence ID" value="NZ_DBFBQU010000231.1"/>
</dbReference>
<dbReference type="PANTHER" id="PTHR11715:SF3">
    <property type="entry name" value="GLYCINE CLEAVAGE SYSTEM H PROTEIN-RELATED"/>
    <property type="match status" value="1"/>
</dbReference>
<dbReference type="Gene3D" id="2.40.50.100">
    <property type="match status" value="1"/>
</dbReference>
<evidence type="ECO:0000256" key="4">
    <source>
        <dbReference type="PIRSR" id="PIRSR617453-50"/>
    </source>
</evidence>
<feature type="modified residue" description="N6-lipoyllysine" evidence="3 4">
    <location>
        <position position="64"/>
    </location>
</feature>
<comment type="similarity">
    <text evidence="1 3">Belongs to the GcvH family.</text>
</comment>
<keyword evidence="7" id="KW-1185">Reference proteome</keyword>
<dbReference type="InterPro" id="IPR033753">
    <property type="entry name" value="GCV_H/Fam206"/>
</dbReference>
<comment type="subunit">
    <text evidence="3">The glycine cleavage system is composed of four proteins: P, T, L and H.</text>
</comment>
<dbReference type="Pfam" id="PF01597">
    <property type="entry name" value="GCV_H"/>
    <property type="match status" value="1"/>
</dbReference>